<feature type="compositionally biased region" description="Basic and acidic residues" evidence="1">
    <location>
        <begin position="38"/>
        <end position="59"/>
    </location>
</feature>
<feature type="region of interest" description="Disordered" evidence="1">
    <location>
        <begin position="197"/>
        <end position="253"/>
    </location>
</feature>
<protein>
    <submittedName>
        <fullName evidence="2">Uncharacterized protein</fullName>
    </submittedName>
</protein>
<dbReference type="AlphaFoldDB" id="A0AAP0IC31"/>
<comment type="caution">
    <text evidence="2">The sequence shown here is derived from an EMBL/GenBank/DDBJ whole genome shotgun (WGS) entry which is preliminary data.</text>
</comment>
<feature type="compositionally biased region" description="Gly residues" evidence="1">
    <location>
        <begin position="21"/>
        <end position="33"/>
    </location>
</feature>
<proteinExistence type="predicted"/>
<organism evidence="2 3">
    <name type="scientific">Stephania cephalantha</name>
    <dbReference type="NCBI Taxonomy" id="152367"/>
    <lineage>
        <taxon>Eukaryota</taxon>
        <taxon>Viridiplantae</taxon>
        <taxon>Streptophyta</taxon>
        <taxon>Embryophyta</taxon>
        <taxon>Tracheophyta</taxon>
        <taxon>Spermatophyta</taxon>
        <taxon>Magnoliopsida</taxon>
        <taxon>Ranunculales</taxon>
        <taxon>Menispermaceae</taxon>
        <taxon>Menispermoideae</taxon>
        <taxon>Cissampelideae</taxon>
        <taxon>Stephania</taxon>
    </lineage>
</organism>
<name>A0AAP0IC31_9MAGN</name>
<dbReference type="Proteomes" id="UP001419268">
    <property type="component" value="Unassembled WGS sequence"/>
</dbReference>
<keyword evidence="3" id="KW-1185">Reference proteome</keyword>
<feature type="region of interest" description="Disordered" evidence="1">
    <location>
        <begin position="78"/>
        <end position="119"/>
    </location>
</feature>
<feature type="region of interest" description="Disordered" evidence="1">
    <location>
        <begin position="1"/>
        <end position="65"/>
    </location>
</feature>
<accession>A0AAP0IC31</accession>
<evidence type="ECO:0000313" key="2">
    <source>
        <dbReference type="EMBL" id="KAK9112535.1"/>
    </source>
</evidence>
<evidence type="ECO:0000313" key="3">
    <source>
        <dbReference type="Proteomes" id="UP001419268"/>
    </source>
</evidence>
<evidence type="ECO:0000256" key="1">
    <source>
        <dbReference type="SAM" id="MobiDB-lite"/>
    </source>
</evidence>
<gene>
    <name evidence="2" type="ORF">Scep_020054</name>
</gene>
<sequence length="278" mass="29993">MEGGWRRGTVKAALVERGTVEDGGGGDGGGEDGLGTVEARDGARTVESRREGDQRDCEGSARTVEAGRWRRGRWRRGRWRRGRSRVPAAARGDGRSETTQASERGTRTRGGLVTAGCGARWPATTLRRRPTEDVETRAALEPVVAREPVADGGGRPANQQRRVPLAMRRGRAAGCWRRAKRTPARNLTAAHAGAAKAAARLRQRRSDASERHERRRRGTAAAPANGSDIDSGVGAAAMRRGSDAARQRQRRGGALSDRLILDEGCDSTTFDDAMDYGF</sequence>
<dbReference type="EMBL" id="JBBNAG010000008">
    <property type="protein sequence ID" value="KAK9112535.1"/>
    <property type="molecule type" value="Genomic_DNA"/>
</dbReference>
<reference evidence="2 3" key="1">
    <citation type="submission" date="2024-01" db="EMBL/GenBank/DDBJ databases">
        <title>Genome assemblies of Stephania.</title>
        <authorList>
            <person name="Yang L."/>
        </authorList>
    </citation>
    <scope>NUCLEOTIDE SEQUENCE [LARGE SCALE GENOMIC DNA]</scope>
    <source>
        <strain evidence="2">JXDWG</strain>
        <tissue evidence="2">Leaf</tissue>
    </source>
</reference>